<name>A0A9P6H2N7_9MICR</name>
<organism evidence="3 4">
    <name type="scientific">Nosema granulosis</name>
    <dbReference type="NCBI Taxonomy" id="83296"/>
    <lineage>
        <taxon>Eukaryota</taxon>
        <taxon>Fungi</taxon>
        <taxon>Fungi incertae sedis</taxon>
        <taxon>Microsporidia</taxon>
        <taxon>Nosematidae</taxon>
        <taxon>Nosema</taxon>
    </lineage>
</organism>
<dbReference type="PANTHER" id="PTHR28535">
    <property type="entry name" value="ZINC FINGER GRF-TYPE CONTAINING 1"/>
    <property type="match status" value="1"/>
</dbReference>
<evidence type="ECO:0000313" key="3">
    <source>
        <dbReference type="EMBL" id="KAF9763988.1"/>
    </source>
</evidence>
<feature type="compositionally biased region" description="Basic and acidic residues" evidence="1">
    <location>
        <begin position="80"/>
        <end position="94"/>
    </location>
</feature>
<sequence length="106" mass="12683">MLPCVYTKDKKKKLKTWFDGFVRLDKNKMKLFDDEKKMVDSKTMNKLSNDIETMRHIIYIENLEEVENLENQQEILPHSTENKDEEPSRTVGRSNEEIIKLFKCTK</sequence>
<dbReference type="Proteomes" id="UP000740883">
    <property type="component" value="Unassembled WGS sequence"/>
</dbReference>
<evidence type="ECO:0000313" key="4">
    <source>
        <dbReference type="Proteomes" id="UP000740883"/>
    </source>
</evidence>
<dbReference type="AlphaFoldDB" id="A0A9P6H2N7"/>
<dbReference type="OrthoDB" id="2196121at2759"/>
<keyword evidence="4" id="KW-1185">Reference proteome</keyword>
<evidence type="ECO:0000259" key="2">
    <source>
        <dbReference type="Pfam" id="PF10382"/>
    </source>
</evidence>
<reference evidence="3 4" key="1">
    <citation type="journal article" date="2020" name="Genome Biol. Evol.">
        <title>Comparative genomics of strictly vertically transmitted, feminizing microsporidia endosymbionts of amphipod crustaceans.</title>
        <authorList>
            <person name="Cormier A."/>
            <person name="Chebbi M.A."/>
            <person name="Giraud I."/>
            <person name="Wattier R."/>
            <person name="Teixeira M."/>
            <person name="Gilbert C."/>
            <person name="Rigaud T."/>
            <person name="Cordaux R."/>
        </authorList>
    </citation>
    <scope>NUCLEOTIDE SEQUENCE [LARGE SCALE GENOMIC DNA]</scope>
    <source>
        <strain evidence="3 4">Ou3-Ou53</strain>
    </source>
</reference>
<dbReference type="InterPro" id="IPR018838">
    <property type="entry name" value="ZGRF1-like_N"/>
</dbReference>
<dbReference type="GO" id="GO:0006302">
    <property type="term" value="P:double-strand break repair"/>
    <property type="evidence" value="ECO:0007669"/>
    <property type="project" value="TreeGrafter"/>
</dbReference>
<accession>A0A9P6H2N7</accession>
<dbReference type="Pfam" id="PF10382">
    <property type="entry name" value="ZGRF1-like_N"/>
    <property type="match status" value="1"/>
</dbReference>
<feature type="region of interest" description="Disordered" evidence="1">
    <location>
        <begin position="72"/>
        <end position="94"/>
    </location>
</feature>
<protein>
    <recommendedName>
        <fullName evidence="2">5'-3' DNA helicase ZGRF1-like N-terminal domain-containing protein</fullName>
    </recommendedName>
</protein>
<comment type="caution">
    <text evidence="3">The sequence shown here is derived from an EMBL/GenBank/DDBJ whole genome shotgun (WGS) entry which is preliminary data.</text>
</comment>
<dbReference type="GO" id="GO:0005634">
    <property type="term" value="C:nucleus"/>
    <property type="evidence" value="ECO:0007669"/>
    <property type="project" value="TreeGrafter"/>
</dbReference>
<dbReference type="InterPro" id="IPR052800">
    <property type="entry name" value="DNA_Repair_Helicase_ZGRF1"/>
</dbReference>
<feature type="domain" description="5'-3' DNA helicase ZGRF1-like N-terminal" evidence="2">
    <location>
        <begin position="4"/>
        <end position="72"/>
    </location>
</feature>
<gene>
    <name evidence="3" type="ORF">NGRA_0928</name>
</gene>
<dbReference type="EMBL" id="SBJO01000045">
    <property type="protein sequence ID" value="KAF9763988.1"/>
    <property type="molecule type" value="Genomic_DNA"/>
</dbReference>
<dbReference type="GO" id="GO:0035861">
    <property type="term" value="C:site of double-strand break"/>
    <property type="evidence" value="ECO:0007669"/>
    <property type="project" value="TreeGrafter"/>
</dbReference>
<evidence type="ECO:0000256" key="1">
    <source>
        <dbReference type="SAM" id="MobiDB-lite"/>
    </source>
</evidence>
<dbReference type="PANTHER" id="PTHR28535:SF1">
    <property type="entry name" value="PROTEIN ZGRF1"/>
    <property type="match status" value="1"/>
</dbReference>
<proteinExistence type="predicted"/>